<evidence type="ECO:0000313" key="3">
    <source>
        <dbReference type="Proteomes" id="UP001232117"/>
    </source>
</evidence>
<evidence type="ECO:0000313" key="2">
    <source>
        <dbReference type="EMBL" id="WGK93600.1"/>
    </source>
</evidence>
<evidence type="ECO:0000256" key="1">
    <source>
        <dbReference type="SAM" id="Phobius"/>
    </source>
</evidence>
<dbReference type="EMBL" id="CP092332">
    <property type="protein sequence ID" value="WGK93600.1"/>
    <property type="molecule type" value="Genomic_DNA"/>
</dbReference>
<keyword evidence="1" id="KW-1133">Transmembrane helix</keyword>
<gene>
    <name evidence="2" type="ORF">MG292_05730</name>
</gene>
<organism evidence="2 3">
    <name type="scientific">Flavobacterium keumense</name>
    <dbReference type="NCBI Taxonomy" id="1306518"/>
    <lineage>
        <taxon>Bacteria</taxon>
        <taxon>Pseudomonadati</taxon>
        <taxon>Bacteroidota</taxon>
        <taxon>Flavobacteriia</taxon>
        <taxon>Flavobacteriales</taxon>
        <taxon>Flavobacteriaceae</taxon>
        <taxon>Flavobacterium</taxon>
    </lineage>
</organism>
<protein>
    <recommendedName>
        <fullName evidence="4">SGNH/GDSL hydrolase family protein</fullName>
    </recommendedName>
</protein>
<accession>A0ABY8N1S8</accession>
<keyword evidence="1" id="KW-0472">Membrane</keyword>
<proteinExistence type="predicted"/>
<keyword evidence="3" id="KW-1185">Reference proteome</keyword>
<dbReference type="Proteomes" id="UP001232117">
    <property type="component" value="Chromosome"/>
</dbReference>
<feature type="transmembrane region" description="Helical" evidence="1">
    <location>
        <begin position="7"/>
        <end position="26"/>
    </location>
</feature>
<keyword evidence="1" id="KW-0812">Transmembrane</keyword>
<name>A0ABY8N1S8_9FLAO</name>
<reference evidence="2 3" key="2">
    <citation type="submission" date="2023-06" db="EMBL/GenBank/DDBJ databases">
        <title>Complete Genome Sequence of Flavobacterium keumense K3R-10.</title>
        <authorList>
            <person name="Jeong H."/>
            <person name="Jhang S.Y."/>
            <person name="Kim J.N."/>
        </authorList>
    </citation>
    <scope>NUCLEOTIDE SEQUENCE [LARGE SCALE GENOMIC DNA]</scope>
    <source>
        <strain evidence="2 3">K3R-10</strain>
    </source>
</reference>
<sequence>MQKFIRLIAFIVVAVMLLAVVLDWVYTTIFQQSSMRGKIEYVYHARPQQYDVVFLGSSRANNHFVAPLFEAKGLKTFNYGMSASHLFEASLLLKLMVERHFVIKKLILETDMNLANEKRDAGISAQFLPYLHDSEMIRNHFAQEEDFWKLYYIPFYRYVAFDAKIGFREMNRSWRGVPTNYLENLGYHPLSGKKKGNMKNDIRALNPLDNKYYKEIKAICKAHHIQLIAIMTPMCSNVKGMDYFDKVKSKYPEIYNYENVVEGDQYFSSCGHLNDAGARLFTARILRDFFGK</sequence>
<reference evidence="2 3" key="1">
    <citation type="submission" date="2022-02" db="EMBL/GenBank/DDBJ databases">
        <authorList>
            <person name="Cha I.-T."/>
            <person name="Lee K.-E."/>
            <person name="Park S.-J."/>
        </authorList>
    </citation>
    <scope>NUCLEOTIDE SEQUENCE [LARGE SCALE GENOMIC DNA]</scope>
    <source>
        <strain evidence="2 3">K3R-10</strain>
    </source>
</reference>
<evidence type="ECO:0008006" key="4">
    <source>
        <dbReference type="Google" id="ProtNLM"/>
    </source>
</evidence>
<dbReference type="RefSeq" id="WP_264533673.1">
    <property type="nucleotide sequence ID" value="NZ_CP092332.1"/>
</dbReference>